<sequence>MPLGSQSLTSLRGPPASQVHQRRAMPRSAPTSAIGLSAVAPQQSGLVAQMATPTARVIVGSSVTGHAITGGFSGVNNAEPSRPDITCQEPQRAPAYQQQQFGPCRYEMKQFLESAQNQSDLKLCEGFSEILKQCRSANGLV</sequence>
<dbReference type="GO" id="GO:0043565">
    <property type="term" value="F:sequence-specific DNA binding"/>
    <property type="evidence" value="ECO:0007669"/>
    <property type="project" value="TreeGrafter"/>
</dbReference>
<dbReference type="OMA" id="QCRRANG"/>
<dbReference type="InParanoid" id="G3TTC3"/>
<evidence type="ECO:0000313" key="3">
    <source>
        <dbReference type="Proteomes" id="UP000007646"/>
    </source>
</evidence>
<name>G3TTC3_LOXAF</name>
<dbReference type="eggNOG" id="KOG4090">
    <property type="taxonomic scope" value="Eukaryota"/>
</dbReference>
<dbReference type="Proteomes" id="UP000007646">
    <property type="component" value="Unassembled WGS sequence"/>
</dbReference>
<dbReference type="GeneTree" id="ENSGT00440000038159"/>
<protein>
    <recommendedName>
        <fullName evidence="4">Coiled-coil-helix-coiled-coil-helix domain containing 2</fullName>
    </recommendedName>
</protein>
<organism evidence="2 3">
    <name type="scientific">Loxodonta africana</name>
    <name type="common">African elephant</name>
    <dbReference type="NCBI Taxonomy" id="9785"/>
    <lineage>
        <taxon>Eukaryota</taxon>
        <taxon>Metazoa</taxon>
        <taxon>Chordata</taxon>
        <taxon>Craniata</taxon>
        <taxon>Vertebrata</taxon>
        <taxon>Euteleostomi</taxon>
        <taxon>Mammalia</taxon>
        <taxon>Eutheria</taxon>
        <taxon>Afrotheria</taxon>
        <taxon>Proboscidea</taxon>
        <taxon>Elephantidae</taxon>
        <taxon>Loxodonta</taxon>
    </lineage>
</organism>
<accession>G3TTC3</accession>
<proteinExistence type="predicted"/>
<reference evidence="2" key="2">
    <citation type="submission" date="2025-08" db="UniProtKB">
        <authorList>
            <consortium name="Ensembl"/>
        </authorList>
    </citation>
    <scope>IDENTIFICATION</scope>
    <source>
        <strain evidence="2">Isolate ISIS603380</strain>
    </source>
</reference>
<dbReference type="PANTHER" id="PTHR13523:SF3">
    <property type="entry name" value="COILED-COIL-HELIX-COILED-COIL-HELIX DOMAIN-CONTAINING PROTEIN 2-RELATED"/>
    <property type="match status" value="1"/>
</dbReference>
<dbReference type="AlphaFoldDB" id="G3TTC3"/>
<reference evidence="2 3" key="1">
    <citation type="submission" date="2009-06" db="EMBL/GenBank/DDBJ databases">
        <title>The Genome Sequence of Loxodonta africana (African elephant).</title>
        <authorList>
            <person name="Di Palma F."/>
            <person name="Heiman D."/>
            <person name="Young S."/>
            <person name="Johnson J."/>
            <person name="Lander E.S."/>
            <person name="Lindblad-Toh K."/>
        </authorList>
    </citation>
    <scope>NUCLEOTIDE SEQUENCE [LARGE SCALE GENOMIC DNA]</scope>
    <source>
        <strain evidence="2 3">Isolate ISIS603380</strain>
    </source>
</reference>
<dbReference type="GO" id="GO:0005634">
    <property type="term" value="C:nucleus"/>
    <property type="evidence" value="ECO:0007669"/>
    <property type="project" value="TreeGrafter"/>
</dbReference>
<dbReference type="GO" id="GO:0005739">
    <property type="term" value="C:mitochondrion"/>
    <property type="evidence" value="ECO:0007669"/>
    <property type="project" value="TreeGrafter"/>
</dbReference>
<dbReference type="InterPro" id="IPR055304">
    <property type="entry name" value="CHCHD2/10-like"/>
</dbReference>
<feature type="compositionally biased region" description="Polar residues" evidence="1">
    <location>
        <begin position="1"/>
        <end position="10"/>
    </location>
</feature>
<dbReference type="GO" id="GO:0045944">
    <property type="term" value="P:positive regulation of transcription by RNA polymerase II"/>
    <property type="evidence" value="ECO:0007669"/>
    <property type="project" value="TreeGrafter"/>
</dbReference>
<evidence type="ECO:0000256" key="1">
    <source>
        <dbReference type="SAM" id="MobiDB-lite"/>
    </source>
</evidence>
<dbReference type="PANTHER" id="PTHR13523">
    <property type="entry name" value="COILED-COIL-HELIX-COILED-COIL-HELIX DOMAIN CONTAINING 2/NUR77"/>
    <property type="match status" value="1"/>
</dbReference>
<keyword evidence="3" id="KW-1185">Reference proteome</keyword>
<dbReference type="Ensembl" id="ENSLAFT00000032248.1">
    <property type="protein sequence ID" value="ENSLAFP00000018831.1"/>
    <property type="gene ID" value="ENSLAFG00000030787.1"/>
</dbReference>
<dbReference type="GO" id="GO:0007005">
    <property type="term" value="P:mitochondrion organization"/>
    <property type="evidence" value="ECO:0007669"/>
    <property type="project" value="InterPro"/>
</dbReference>
<feature type="region of interest" description="Disordered" evidence="1">
    <location>
        <begin position="71"/>
        <end position="92"/>
    </location>
</feature>
<dbReference type="HOGENOM" id="CLU_093520_2_2_1"/>
<feature type="region of interest" description="Disordered" evidence="1">
    <location>
        <begin position="1"/>
        <end position="30"/>
    </location>
</feature>
<evidence type="ECO:0000313" key="2">
    <source>
        <dbReference type="Ensembl" id="ENSLAFP00000018831.1"/>
    </source>
</evidence>
<evidence type="ECO:0008006" key="4">
    <source>
        <dbReference type="Google" id="ProtNLM"/>
    </source>
</evidence>
<dbReference type="STRING" id="9785.ENSLAFP00000018831"/>
<reference evidence="2" key="3">
    <citation type="submission" date="2025-09" db="UniProtKB">
        <authorList>
            <consortium name="Ensembl"/>
        </authorList>
    </citation>
    <scope>IDENTIFICATION</scope>
    <source>
        <strain evidence="2">Isolate ISIS603380</strain>
    </source>
</reference>